<gene>
    <name evidence="9" type="ordered locus">GLX_24880</name>
</gene>
<dbReference type="InterPro" id="IPR024036">
    <property type="entry name" value="tRNA-dHydroUridine_Synthase_C"/>
</dbReference>
<evidence type="ECO:0000256" key="4">
    <source>
        <dbReference type="ARBA" id="ARBA00022643"/>
    </source>
</evidence>
<dbReference type="KEGG" id="gxy:GLX_24880"/>
<keyword evidence="5" id="KW-0819">tRNA processing</keyword>
<dbReference type="HOGENOM" id="CLU_013299_0_1_5"/>
<dbReference type="SUPFAM" id="SSF51395">
    <property type="entry name" value="FMN-linked oxidoreductases"/>
    <property type="match status" value="1"/>
</dbReference>
<keyword evidence="3" id="KW-0285">Flavoprotein</keyword>
<keyword evidence="6" id="KW-0521">NADP</keyword>
<dbReference type="InterPro" id="IPR013785">
    <property type="entry name" value="Aldolase_TIM"/>
</dbReference>
<evidence type="ECO:0000256" key="2">
    <source>
        <dbReference type="ARBA" id="ARBA00009542"/>
    </source>
</evidence>
<dbReference type="Proteomes" id="UP000009044">
    <property type="component" value="Chromosome"/>
</dbReference>
<comment type="similarity">
    <text evidence="2">Belongs to the Dus family.</text>
</comment>
<reference evidence="10" key="1">
    <citation type="journal article" date="2011" name="J. Bacteriol.">
        <title>Complete genome sequence of NBRC 3288, a unique cellulose-nonproducing strain of Gluconacetobacter xylinus isolated from vinegar.</title>
        <authorList>
            <person name="Ogino H."/>
            <person name="Azuma Y."/>
            <person name="Hosoyama A."/>
            <person name="Nakazawa H."/>
            <person name="Matsutani M."/>
            <person name="Hasegawa A."/>
            <person name="Otsuyama K."/>
            <person name="Matsushita K."/>
            <person name="Fujita N."/>
            <person name="Shirai M."/>
        </authorList>
    </citation>
    <scope>NUCLEOTIDE SEQUENCE [LARGE SCALE GENOMIC DNA]</scope>
    <source>
        <strain evidence="10">NBRC 3288 / BCRC 11682 / LMG 1693</strain>
    </source>
</reference>
<dbReference type="NCBIfam" id="TIGR00737">
    <property type="entry name" value="nifR3_yhdG"/>
    <property type="match status" value="1"/>
</dbReference>
<feature type="domain" description="DUS-like FMN-binding" evidence="8">
    <location>
        <begin position="72"/>
        <end position="367"/>
    </location>
</feature>
<evidence type="ECO:0000313" key="9">
    <source>
        <dbReference type="EMBL" id="BAK84900.1"/>
    </source>
</evidence>
<evidence type="ECO:0000256" key="1">
    <source>
        <dbReference type="ARBA" id="ARBA00001917"/>
    </source>
</evidence>
<dbReference type="STRING" id="634177.GLX_24880"/>
<name>G2I1W4_KOMMN</name>
<dbReference type="CDD" id="cd02801">
    <property type="entry name" value="DUS_like_FMN"/>
    <property type="match status" value="1"/>
</dbReference>
<sequence>MLLQCTEPDCTGRQERVFCLNHKHYCLILQEPAWSRAPRARLAGRRETGFMSSQLLSPIDLGSGVVLQAPVILAPMAGVTDLPFRKLARRLGAGLVVSEMIASWAMVRENENTLRMAEVADDGPNSVQLAGCDPDAMGQAARIAVDRGADIIDINFGCPVKKVAVGQLAGSALMRDEVQAARLLEGVVRAVDVPVTLKMRMGWDHDHLNAPRLARIAQESGIRMVTVHGRTRQQFYNGTADWYFVRKVVDAVDLPVIVNGDILTVEDARVALERSGARGVMIGRGCYGRPWFLAQVARALVDGVHVAEPDLAAEKAIVLEHYGMMIDHFGAHPGLRLARKHVSWYSAGLPDSAGFRAAVNRVDTVDAAIGMIHEFYDRQIAAGNVRGPRPSTVEAERAAAQTVTTQIATAQAA</sequence>
<dbReference type="EMBL" id="AP012159">
    <property type="protein sequence ID" value="BAK84900.1"/>
    <property type="molecule type" value="Genomic_DNA"/>
</dbReference>
<evidence type="ECO:0000256" key="5">
    <source>
        <dbReference type="ARBA" id="ARBA00022694"/>
    </source>
</evidence>
<evidence type="ECO:0000259" key="8">
    <source>
        <dbReference type="Pfam" id="PF01207"/>
    </source>
</evidence>
<organism evidence="9 10">
    <name type="scientific">Komagataeibacter medellinensis (strain NBRC 3288 / BCRC 11682 / LMG 1693 / Kondo 51)</name>
    <name type="common">Gluconacetobacter medellinensis</name>
    <dbReference type="NCBI Taxonomy" id="634177"/>
    <lineage>
        <taxon>Bacteria</taxon>
        <taxon>Pseudomonadati</taxon>
        <taxon>Pseudomonadota</taxon>
        <taxon>Alphaproteobacteria</taxon>
        <taxon>Acetobacterales</taxon>
        <taxon>Acetobacteraceae</taxon>
        <taxon>Komagataeibacter</taxon>
    </lineage>
</organism>
<dbReference type="Gene3D" id="3.20.20.70">
    <property type="entry name" value="Aldolase class I"/>
    <property type="match status" value="1"/>
</dbReference>
<proteinExistence type="inferred from homology"/>
<dbReference type="Pfam" id="PF01207">
    <property type="entry name" value="Dus"/>
    <property type="match status" value="1"/>
</dbReference>
<evidence type="ECO:0000256" key="7">
    <source>
        <dbReference type="ARBA" id="ARBA00023002"/>
    </source>
</evidence>
<keyword evidence="4" id="KW-0288">FMN</keyword>
<dbReference type="GO" id="GO:0003723">
    <property type="term" value="F:RNA binding"/>
    <property type="evidence" value="ECO:0007669"/>
    <property type="project" value="TreeGrafter"/>
</dbReference>
<keyword evidence="7" id="KW-0560">Oxidoreductase</keyword>
<dbReference type="PANTHER" id="PTHR45846">
    <property type="entry name" value="TRNA-DIHYDROURIDINE(47) SYNTHASE [NAD(P)(+)]-LIKE"/>
    <property type="match status" value="1"/>
</dbReference>
<comment type="cofactor">
    <cofactor evidence="1">
        <name>FMN</name>
        <dbReference type="ChEBI" id="CHEBI:58210"/>
    </cofactor>
</comment>
<dbReference type="PROSITE" id="PS01136">
    <property type="entry name" value="UPF0034"/>
    <property type="match status" value="1"/>
</dbReference>
<evidence type="ECO:0000256" key="6">
    <source>
        <dbReference type="ARBA" id="ARBA00022857"/>
    </source>
</evidence>
<accession>G2I1W4</accession>
<dbReference type="Gene3D" id="1.10.1200.80">
    <property type="entry name" value="Putative flavin oxidoreducatase, domain 2"/>
    <property type="match status" value="1"/>
</dbReference>
<dbReference type="InterPro" id="IPR018517">
    <property type="entry name" value="tRNA_hU_synthase_CS"/>
</dbReference>
<evidence type="ECO:0000256" key="3">
    <source>
        <dbReference type="ARBA" id="ARBA00022630"/>
    </source>
</evidence>
<protein>
    <submittedName>
        <fullName evidence="9">tRNA-dihydrouridine synthase</fullName>
    </submittedName>
</protein>
<dbReference type="PATRIC" id="fig|634177.7.peg.2779"/>
<dbReference type="InterPro" id="IPR004652">
    <property type="entry name" value="DusB-like"/>
</dbReference>
<dbReference type="PANTHER" id="PTHR45846:SF1">
    <property type="entry name" value="TRNA-DIHYDROURIDINE(47) SYNTHASE [NAD(P)(+)]-LIKE"/>
    <property type="match status" value="1"/>
</dbReference>
<dbReference type="GO" id="GO:0017150">
    <property type="term" value="F:tRNA dihydrouridine synthase activity"/>
    <property type="evidence" value="ECO:0007669"/>
    <property type="project" value="InterPro"/>
</dbReference>
<dbReference type="InterPro" id="IPR035587">
    <property type="entry name" value="DUS-like_FMN-bd"/>
</dbReference>
<dbReference type="GO" id="GO:0050660">
    <property type="term" value="F:flavin adenine dinucleotide binding"/>
    <property type="evidence" value="ECO:0007669"/>
    <property type="project" value="InterPro"/>
</dbReference>
<dbReference type="eggNOG" id="COG0042">
    <property type="taxonomic scope" value="Bacteria"/>
</dbReference>
<evidence type="ECO:0000313" key="10">
    <source>
        <dbReference type="Proteomes" id="UP000009044"/>
    </source>
</evidence>
<dbReference type="AlphaFoldDB" id="G2I1W4"/>